<dbReference type="AlphaFoldDB" id="K8PPH2"/>
<dbReference type="RefSeq" id="WP_002711118.1">
    <property type="nucleotide sequence ID" value="NZ_KB375281.1"/>
</dbReference>
<sequence length="415" mass="44260">MLGAANLLIDCGGRYYSAIQPACEPELSAQLSLAVAGLALAIWVYLIAARGDFWRTQKFDDLAPAPADATWPSIAVVVPARDEAAGVAACVTSILSQPYPGMLSMVLVDDQSQDGTSQIARDAAAAIGASDRLTVLQGRPLPSGWTGKLWAVKQGLALVEERPLQPDYILLTDADIVYSGDVLMRLVARAQRDKLAMTSVMATLRCESFAEKYLIPAFIFFFGMLYPFGWVRNPSRATAAAAGGCILARRDALKNAGGIESIRGSLIDDCALGARLKQQGPVWLGFSRDVKSVRASDTIASVGQMISRSAYAQLRYSVTILAGTILAMALVFLAPVVIALFGHGWAAVFAAAAWVLMALAFQPTLRYYGQSAFWGPALPAIAIAYMVFTVNSAVQHFQGRGGMWKGRAQAQVSGS</sequence>
<dbReference type="Proteomes" id="UP000001095">
    <property type="component" value="Unassembled WGS sequence"/>
</dbReference>
<feature type="transmembrane region" description="Helical" evidence="1">
    <location>
        <begin position="344"/>
        <end position="361"/>
    </location>
</feature>
<dbReference type="OrthoDB" id="9806525at2"/>
<feature type="transmembrane region" description="Helical" evidence="1">
    <location>
        <begin position="314"/>
        <end position="338"/>
    </location>
</feature>
<dbReference type="EMBL" id="AGWY01000001">
    <property type="protein sequence ID" value="EKS42709.1"/>
    <property type="molecule type" value="Genomic_DNA"/>
</dbReference>
<dbReference type="Pfam" id="PF13641">
    <property type="entry name" value="Glyco_tranf_2_3"/>
    <property type="match status" value="1"/>
</dbReference>
<keyword evidence="2" id="KW-0808">Transferase</keyword>
<keyword evidence="1" id="KW-0812">Transmembrane</keyword>
<dbReference type="Gene3D" id="3.90.550.10">
    <property type="entry name" value="Spore Coat Polysaccharide Biosynthesis Protein SpsA, Chain A"/>
    <property type="match status" value="1"/>
</dbReference>
<dbReference type="SUPFAM" id="SSF53448">
    <property type="entry name" value="Nucleotide-diphospho-sugar transferases"/>
    <property type="match status" value="1"/>
</dbReference>
<evidence type="ECO:0000313" key="3">
    <source>
        <dbReference type="Proteomes" id="UP000001095"/>
    </source>
</evidence>
<name>K8PPH2_9BRAD</name>
<gene>
    <name evidence="2" type="ORF">HMPREF9696_00252</name>
</gene>
<keyword evidence="1" id="KW-0472">Membrane</keyword>
<evidence type="ECO:0000256" key="1">
    <source>
        <dbReference type="SAM" id="Phobius"/>
    </source>
</evidence>
<dbReference type="NCBIfam" id="TIGR03469">
    <property type="entry name" value="HpnB"/>
    <property type="match status" value="1"/>
</dbReference>
<dbReference type="PANTHER" id="PTHR43646">
    <property type="entry name" value="GLYCOSYLTRANSFERASE"/>
    <property type="match status" value="1"/>
</dbReference>
<reference evidence="2 3" key="1">
    <citation type="submission" date="2012-04" db="EMBL/GenBank/DDBJ databases">
        <title>The Genome Sequence of Afipia clevelandensis ATCC 49720.</title>
        <authorList>
            <consortium name="The Broad Institute Genome Sequencing Platform"/>
            <person name="Earl A."/>
            <person name="Ward D."/>
            <person name="Feldgarden M."/>
            <person name="Gevers D."/>
            <person name="Huys G."/>
            <person name="Walker B."/>
            <person name="Young S.K."/>
            <person name="Zeng Q."/>
            <person name="Gargeya S."/>
            <person name="Fitzgerald M."/>
            <person name="Haas B."/>
            <person name="Abouelleil A."/>
            <person name="Alvarado L."/>
            <person name="Arachchi H.M."/>
            <person name="Berlin A."/>
            <person name="Chapman S.B."/>
            <person name="Goldberg J."/>
            <person name="Griggs A."/>
            <person name="Gujja S."/>
            <person name="Hansen M."/>
            <person name="Howarth C."/>
            <person name="Imamovic A."/>
            <person name="Larimer J."/>
            <person name="McCowen C."/>
            <person name="Montmayeur A."/>
            <person name="Murphy C."/>
            <person name="Neiman D."/>
            <person name="Pearson M."/>
            <person name="Priest M."/>
            <person name="Roberts A."/>
            <person name="Saif S."/>
            <person name="Shea T."/>
            <person name="Sisk P."/>
            <person name="Sykes S."/>
            <person name="Wortman J."/>
            <person name="Nusbaum C."/>
            <person name="Birren B."/>
        </authorList>
    </citation>
    <scope>NUCLEOTIDE SEQUENCE [LARGE SCALE GENOMIC DNA]</scope>
    <source>
        <strain evidence="2 3">ATCC 49720</strain>
    </source>
</reference>
<evidence type="ECO:0000313" key="2">
    <source>
        <dbReference type="EMBL" id="EKS42709.1"/>
    </source>
</evidence>
<dbReference type="InterPro" id="IPR029044">
    <property type="entry name" value="Nucleotide-diphossugar_trans"/>
</dbReference>
<feature type="transmembrane region" description="Helical" evidence="1">
    <location>
        <begin position="373"/>
        <end position="394"/>
    </location>
</feature>
<proteinExistence type="predicted"/>
<accession>K8PPH2</accession>
<dbReference type="HOGENOM" id="CLU_038143_2_0_5"/>
<dbReference type="InterPro" id="IPR017832">
    <property type="entry name" value="Glyco_trans_2_hopen-assoc_HpnB"/>
</dbReference>
<dbReference type="GO" id="GO:0016740">
    <property type="term" value="F:transferase activity"/>
    <property type="evidence" value="ECO:0007669"/>
    <property type="project" value="UniProtKB-KW"/>
</dbReference>
<keyword evidence="3" id="KW-1185">Reference proteome</keyword>
<dbReference type="PANTHER" id="PTHR43646:SF3">
    <property type="entry name" value="SLR1566 PROTEIN"/>
    <property type="match status" value="1"/>
</dbReference>
<keyword evidence="1" id="KW-1133">Transmembrane helix</keyword>
<dbReference type="PATRIC" id="fig|883079.3.peg.262"/>
<organism evidence="2 3">
    <name type="scientific">Afipia clevelandensis ATCC 49720</name>
    <dbReference type="NCBI Taxonomy" id="883079"/>
    <lineage>
        <taxon>Bacteria</taxon>
        <taxon>Pseudomonadati</taxon>
        <taxon>Pseudomonadota</taxon>
        <taxon>Alphaproteobacteria</taxon>
        <taxon>Hyphomicrobiales</taxon>
        <taxon>Nitrobacteraceae</taxon>
        <taxon>Afipia</taxon>
    </lineage>
</organism>
<protein>
    <submittedName>
        <fullName evidence="2">Hopene-associated glycosyltransferase HpnB</fullName>
    </submittedName>
</protein>
<comment type="caution">
    <text evidence="2">The sequence shown here is derived from an EMBL/GenBank/DDBJ whole genome shotgun (WGS) entry which is preliminary data.</text>
</comment>
<feature type="transmembrane region" description="Helical" evidence="1">
    <location>
        <begin position="27"/>
        <end position="48"/>
    </location>
</feature>